<dbReference type="SUPFAM" id="SSF52540">
    <property type="entry name" value="P-loop containing nucleoside triphosphate hydrolases"/>
    <property type="match status" value="1"/>
</dbReference>
<dbReference type="PIRSF" id="PIRSF007531">
    <property type="entry name" value="CPT"/>
    <property type="match status" value="1"/>
</dbReference>
<comment type="caution">
    <text evidence="1">The sequence shown here is derived from an EMBL/GenBank/DDBJ whole genome shotgun (WGS) entry which is preliminary data.</text>
</comment>
<dbReference type="InterPro" id="IPR012853">
    <property type="entry name" value="CPT"/>
</dbReference>
<name>A0ABU2QB18_9ACTN</name>
<dbReference type="Proteomes" id="UP001180503">
    <property type="component" value="Unassembled WGS sequence"/>
</dbReference>
<dbReference type="InterPro" id="IPR027417">
    <property type="entry name" value="P-loop_NTPase"/>
</dbReference>
<protein>
    <submittedName>
        <fullName evidence="1">AAA family ATPase</fullName>
    </submittedName>
</protein>
<dbReference type="EMBL" id="JAVRFB010000003">
    <property type="protein sequence ID" value="MDT0401236.1"/>
    <property type="molecule type" value="Genomic_DNA"/>
</dbReference>
<accession>A0ABU2QB18</accession>
<proteinExistence type="predicted"/>
<evidence type="ECO:0000313" key="1">
    <source>
        <dbReference type="EMBL" id="MDT0401236.1"/>
    </source>
</evidence>
<sequence length="211" mass="22735">MSGAGGDGTAEAVDRGTAPAAPAAGGRIIFLNGTSSSGKSSIAKALLQILDEPSFHMPVDAFHAMRSRREVSSEELPDVLRRTWMGYHRAVAGMAAAGNDIVVDHVLSEEWRLLDCLGLFRPADVVLVGVRCSLEELERREQARGDRPAGLAARQFRRVHAHGLYDVECDTSTAGALDCARQISAFLSQRPFPTAFQQLRTKLRPDLPAAG</sequence>
<gene>
    <name evidence="1" type="ORF">RM528_05150</name>
</gene>
<dbReference type="Pfam" id="PF07931">
    <property type="entry name" value="CPT"/>
    <property type="match status" value="1"/>
</dbReference>
<dbReference type="RefSeq" id="WP_311709357.1">
    <property type="nucleotide sequence ID" value="NZ_JAVRFB010000003.1"/>
</dbReference>
<dbReference type="Gene3D" id="3.40.50.300">
    <property type="entry name" value="P-loop containing nucleotide triphosphate hydrolases"/>
    <property type="match status" value="1"/>
</dbReference>
<reference evidence="2" key="1">
    <citation type="submission" date="2023-07" db="EMBL/GenBank/DDBJ databases">
        <title>30 novel species of actinomycetes from the DSMZ collection.</title>
        <authorList>
            <person name="Nouioui I."/>
        </authorList>
    </citation>
    <scope>NUCLEOTIDE SEQUENCE [LARGE SCALE GENOMIC DNA]</scope>
    <source>
        <strain evidence="2">DSM 41635</strain>
    </source>
</reference>
<evidence type="ECO:0000313" key="2">
    <source>
        <dbReference type="Proteomes" id="UP001180503"/>
    </source>
</evidence>
<organism evidence="1 2">
    <name type="scientific">Streptomyces edwardsiae</name>
    <dbReference type="NCBI Taxonomy" id="3075527"/>
    <lineage>
        <taxon>Bacteria</taxon>
        <taxon>Bacillati</taxon>
        <taxon>Actinomycetota</taxon>
        <taxon>Actinomycetes</taxon>
        <taxon>Kitasatosporales</taxon>
        <taxon>Streptomycetaceae</taxon>
        <taxon>Streptomyces</taxon>
    </lineage>
</organism>